<dbReference type="OrthoDB" id="9802365at2"/>
<dbReference type="InterPro" id="IPR005224">
    <property type="entry name" value="SfsA"/>
</dbReference>
<dbReference type="PANTHER" id="PTHR30545:SF2">
    <property type="entry name" value="SUGAR FERMENTATION STIMULATION PROTEIN A"/>
    <property type="match status" value="1"/>
</dbReference>
<dbReference type="AlphaFoldDB" id="R4K418"/>
<feature type="domain" description="SfsA N-terminal OB" evidence="2">
    <location>
        <begin position="23"/>
        <end position="92"/>
    </location>
</feature>
<dbReference type="Gene3D" id="3.40.1350.60">
    <property type="match status" value="1"/>
</dbReference>
<reference evidence="3 4" key="1">
    <citation type="submission" date="2012-01" db="EMBL/GenBank/DDBJ databases">
        <title>Complete sequence of chromosome of Clostridium pasteurianum BC1.</title>
        <authorList>
            <consortium name="US DOE Joint Genome Institute"/>
            <person name="Lucas S."/>
            <person name="Han J."/>
            <person name="Lapidus A."/>
            <person name="Cheng J.-F."/>
            <person name="Goodwin L."/>
            <person name="Pitluck S."/>
            <person name="Peters L."/>
            <person name="Mikhailova N."/>
            <person name="Teshima H."/>
            <person name="Detter J.C."/>
            <person name="Han C."/>
            <person name="Tapia R."/>
            <person name="Land M."/>
            <person name="Hauser L."/>
            <person name="Kyrpides N."/>
            <person name="Ivanova N."/>
            <person name="Pagani I."/>
            <person name="Dunn J."/>
            <person name="Taghavi S."/>
            <person name="Francis A."/>
            <person name="van der Lelie D."/>
            <person name="Woyke T."/>
        </authorList>
    </citation>
    <scope>NUCLEOTIDE SEQUENCE [LARGE SCALE GENOMIC DNA]</scope>
    <source>
        <strain evidence="3 4">BC1</strain>
    </source>
</reference>
<dbReference type="InterPro" id="IPR040452">
    <property type="entry name" value="SfsA_C"/>
</dbReference>
<keyword evidence="3" id="KW-0238">DNA-binding</keyword>
<dbReference type="RefSeq" id="WP_015614773.1">
    <property type="nucleotide sequence ID" value="NC_021182.1"/>
</dbReference>
<evidence type="ECO:0000313" key="4">
    <source>
        <dbReference type="Proteomes" id="UP000013523"/>
    </source>
</evidence>
<keyword evidence="4" id="KW-1185">Reference proteome</keyword>
<dbReference type="EMBL" id="CP003261">
    <property type="protein sequence ID" value="AGK96451.1"/>
    <property type="molecule type" value="Genomic_DNA"/>
</dbReference>
<dbReference type="GO" id="GO:0003677">
    <property type="term" value="F:DNA binding"/>
    <property type="evidence" value="ECO:0007669"/>
    <property type="project" value="UniProtKB-KW"/>
</dbReference>
<dbReference type="Pfam" id="PF17746">
    <property type="entry name" value="SfsA_N"/>
    <property type="match status" value="1"/>
</dbReference>
<dbReference type="STRING" id="86416.Clopa_1506"/>
<feature type="domain" description="Sugar fermentation stimulation protein C-terminal" evidence="1">
    <location>
        <begin position="97"/>
        <end position="150"/>
    </location>
</feature>
<organism evidence="3 4">
    <name type="scientific">Clostridium pasteurianum BC1</name>
    <dbReference type="NCBI Taxonomy" id="86416"/>
    <lineage>
        <taxon>Bacteria</taxon>
        <taxon>Bacillati</taxon>
        <taxon>Bacillota</taxon>
        <taxon>Clostridia</taxon>
        <taxon>Eubacteriales</taxon>
        <taxon>Clostridiaceae</taxon>
        <taxon>Clostridium</taxon>
    </lineage>
</organism>
<dbReference type="eggNOG" id="COG1489">
    <property type="taxonomic scope" value="Bacteria"/>
</dbReference>
<dbReference type="Gene3D" id="2.40.50.580">
    <property type="match status" value="1"/>
</dbReference>
<gene>
    <name evidence="3" type="ORF">Clopa_1506</name>
</gene>
<dbReference type="PANTHER" id="PTHR30545">
    <property type="entry name" value="SUGAR FERMENTATION STIMULATION PROTEIN A"/>
    <property type="match status" value="1"/>
</dbReference>
<evidence type="ECO:0000259" key="2">
    <source>
        <dbReference type="Pfam" id="PF17746"/>
    </source>
</evidence>
<protein>
    <submittedName>
        <fullName evidence="3">DNA-binding protein, stimulates sugar fermentation</fullName>
    </submittedName>
</protein>
<evidence type="ECO:0000313" key="3">
    <source>
        <dbReference type="EMBL" id="AGK96451.1"/>
    </source>
</evidence>
<sequence>MSFSDNQSYIFETPLIEGIIKSRPNRFIMDVEIDNTIYKCHCPSTGRIGNIIFKDIPCLLSRGKDEKRKTPYTVEAISLELPTDSTKTWIGINQNAVNRYVEHFLKTGQLSKIVANGHNAIREQKLGNSRLDFLVESTYLEVKTPQLKKAVLPFFIFL</sequence>
<accession>R4K418</accession>
<dbReference type="KEGG" id="cpas:Clopa_1506"/>
<dbReference type="Pfam" id="PF03749">
    <property type="entry name" value="SfsA"/>
    <property type="match status" value="1"/>
</dbReference>
<proteinExistence type="predicted"/>
<dbReference type="InterPro" id="IPR041465">
    <property type="entry name" value="SfsA_N"/>
</dbReference>
<dbReference type="PATRIC" id="fig|86416.3.peg.1483"/>
<dbReference type="Proteomes" id="UP000013523">
    <property type="component" value="Chromosome"/>
</dbReference>
<evidence type="ECO:0000259" key="1">
    <source>
        <dbReference type="Pfam" id="PF03749"/>
    </source>
</evidence>
<dbReference type="HOGENOM" id="CLU_1666367_0_0_9"/>
<name>R4K418_CLOPA</name>